<dbReference type="OrthoDB" id="5522855at2"/>
<dbReference type="Gene3D" id="3.30.450.20">
    <property type="entry name" value="PAS domain"/>
    <property type="match status" value="2"/>
</dbReference>
<dbReference type="InterPro" id="IPR036890">
    <property type="entry name" value="HATPase_C_sf"/>
</dbReference>
<sequence>MTTKIMCVIRNSMNTELDLLILEIEKTETKLSSFRKKVFELKSFIEVDKEFSDSNFNNDDLNEIQHRIEEKDKLIEDTESFFKIGRWSFDFDNLEWSAETYRIFEYPEDYKGTLREFYMSCVDEKTAARLKEQGRLRRQSRENSVRNQVIITPLGNKKLLTFTTNPILNKSGEIVGIEGLVKDITNRITGKNGLDNFFNLSCDLHCIASFDRFFLKVSPSWVKLLGYTEEELLSKSYMEFIHPDDVHKTYEKIEVFDGITSVYQFENRYITKSGETVLISWNSQLDPETQLLYCTARDITKSQMAQDQLLSDLSSKDLLLREIHHRVKNNLQIISSLLSLQSGANSEEKHLVKLYQDSQSRIKSMAAIHEMFYQSEQLDKIEFGKYMEKLIGDLINTFASEEYTIDFTVDAETVYVNLDNAIPLGLIINEVVTNSIKHGGDAAGNVRIFVKMKTFLDDKLQLTIGDTGVNGIKNVLDSSDETLGVLLINSLVDQIDGKIEQMNNCGGTTFQLIFSDKLNIKS</sequence>
<dbReference type="EC" id="2.7.13.3" evidence="2"/>
<dbReference type="InterPro" id="IPR013655">
    <property type="entry name" value="PAS_fold_3"/>
</dbReference>
<dbReference type="PROSITE" id="PS50113">
    <property type="entry name" value="PAC"/>
    <property type="match status" value="1"/>
</dbReference>
<dbReference type="GO" id="GO:0005524">
    <property type="term" value="F:ATP binding"/>
    <property type="evidence" value="ECO:0007669"/>
    <property type="project" value="UniProtKB-KW"/>
</dbReference>
<keyword evidence="5" id="KW-0547">Nucleotide-binding</keyword>
<comment type="catalytic activity">
    <reaction evidence="1">
        <text>ATP + protein L-histidine = ADP + protein N-phospho-L-histidine.</text>
        <dbReference type="EC" id="2.7.13.3"/>
    </reaction>
</comment>
<comment type="caution">
    <text evidence="12">The sequence shown here is derived from an EMBL/GenBank/DDBJ whole genome shotgun (WGS) entry which is preliminary data.</text>
</comment>
<dbReference type="InterPro" id="IPR035965">
    <property type="entry name" value="PAS-like_dom_sf"/>
</dbReference>
<evidence type="ECO:0000313" key="12">
    <source>
        <dbReference type="EMBL" id="RYM35014.1"/>
    </source>
</evidence>
<dbReference type="Pfam" id="PF07568">
    <property type="entry name" value="HisKA_2"/>
    <property type="match status" value="1"/>
</dbReference>
<keyword evidence="3" id="KW-0597">Phosphoprotein</keyword>
<keyword evidence="9" id="KW-0175">Coiled coil</keyword>
<dbReference type="PROSITE" id="PS50112">
    <property type="entry name" value="PAS"/>
    <property type="match status" value="1"/>
</dbReference>
<dbReference type="PANTHER" id="PTHR41523:SF8">
    <property type="entry name" value="ETHYLENE RESPONSE SENSOR PROTEIN"/>
    <property type="match status" value="1"/>
</dbReference>
<dbReference type="AlphaFoldDB" id="A0A4Q4KR03"/>
<keyword evidence="4" id="KW-0808">Transferase</keyword>
<protein>
    <recommendedName>
        <fullName evidence="2">histidine kinase</fullName>
        <ecNumber evidence="2">2.7.13.3</ecNumber>
    </recommendedName>
</protein>
<dbReference type="InterPro" id="IPR000014">
    <property type="entry name" value="PAS"/>
</dbReference>
<dbReference type="NCBIfam" id="TIGR00229">
    <property type="entry name" value="sensory_box"/>
    <property type="match status" value="1"/>
</dbReference>
<evidence type="ECO:0000313" key="13">
    <source>
        <dbReference type="Proteomes" id="UP000293952"/>
    </source>
</evidence>
<dbReference type="PANTHER" id="PTHR41523">
    <property type="entry name" value="TWO-COMPONENT SYSTEM SENSOR PROTEIN"/>
    <property type="match status" value="1"/>
</dbReference>
<organism evidence="12 13">
    <name type="scientific">Brumimicrobium glaciale</name>
    <dbReference type="NCBI Taxonomy" id="200475"/>
    <lineage>
        <taxon>Bacteria</taxon>
        <taxon>Pseudomonadati</taxon>
        <taxon>Bacteroidota</taxon>
        <taxon>Flavobacteriia</taxon>
        <taxon>Flavobacteriales</taxon>
        <taxon>Crocinitomicaceae</taxon>
        <taxon>Brumimicrobium</taxon>
    </lineage>
</organism>
<dbReference type="SUPFAM" id="SSF55874">
    <property type="entry name" value="ATPase domain of HSP90 chaperone/DNA topoisomerase II/histidine kinase"/>
    <property type="match status" value="1"/>
</dbReference>
<dbReference type="Proteomes" id="UP000293952">
    <property type="component" value="Unassembled WGS sequence"/>
</dbReference>
<keyword evidence="13" id="KW-1185">Reference proteome</keyword>
<dbReference type="Pfam" id="PF02518">
    <property type="entry name" value="HATPase_c"/>
    <property type="match status" value="1"/>
</dbReference>
<dbReference type="CDD" id="cd00130">
    <property type="entry name" value="PAS"/>
    <property type="match status" value="1"/>
</dbReference>
<reference evidence="12 13" key="1">
    <citation type="submission" date="2019-02" db="EMBL/GenBank/DDBJ databases">
        <title>Genome sequence of the sea-ice species Brumimicrobium glaciale.</title>
        <authorList>
            <person name="Bowman J.P."/>
        </authorList>
    </citation>
    <scope>NUCLEOTIDE SEQUENCE [LARGE SCALE GENOMIC DNA]</scope>
    <source>
        <strain evidence="12 13">IC156</strain>
    </source>
</reference>
<dbReference type="InterPro" id="IPR011495">
    <property type="entry name" value="Sig_transdc_His_kin_sub2_dim/P"/>
</dbReference>
<dbReference type="SUPFAM" id="SSF55785">
    <property type="entry name" value="PYP-like sensor domain (PAS domain)"/>
    <property type="match status" value="1"/>
</dbReference>
<evidence type="ECO:0000256" key="9">
    <source>
        <dbReference type="SAM" id="Coils"/>
    </source>
</evidence>
<feature type="domain" description="PAC" evidence="11">
    <location>
        <begin position="143"/>
        <end position="196"/>
    </location>
</feature>
<keyword evidence="6" id="KW-0418">Kinase</keyword>
<evidence type="ECO:0000256" key="2">
    <source>
        <dbReference type="ARBA" id="ARBA00012438"/>
    </source>
</evidence>
<keyword evidence="8" id="KW-0843">Virulence</keyword>
<evidence type="ECO:0000259" key="11">
    <source>
        <dbReference type="PROSITE" id="PS50113"/>
    </source>
</evidence>
<evidence type="ECO:0000256" key="5">
    <source>
        <dbReference type="ARBA" id="ARBA00022741"/>
    </source>
</evidence>
<dbReference type="EMBL" id="SETE01000002">
    <property type="protein sequence ID" value="RYM35014.1"/>
    <property type="molecule type" value="Genomic_DNA"/>
</dbReference>
<name>A0A4Q4KR03_9FLAO</name>
<evidence type="ECO:0000256" key="1">
    <source>
        <dbReference type="ARBA" id="ARBA00000085"/>
    </source>
</evidence>
<keyword evidence="7" id="KW-0067">ATP-binding</keyword>
<dbReference type="InterPro" id="IPR000700">
    <property type="entry name" value="PAS-assoc_C"/>
</dbReference>
<dbReference type="InterPro" id="IPR003594">
    <property type="entry name" value="HATPase_dom"/>
</dbReference>
<dbReference type="Pfam" id="PF08447">
    <property type="entry name" value="PAS_3"/>
    <property type="match status" value="1"/>
</dbReference>
<evidence type="ECO:0000256" key="7">
    <source>
        <dbReference type="ARBA" id="ARBA00022840"/>
    </source>
</evidence>
<evidence type="ECO:0000256" key="3">
    <source>
        <dbReference type="ARBA" id="ARBA00022553"/>
    </source>
</evidence>
<evidence type="ECO:0000256" key="6">
    <source>
        <dbReference type="ARBA" id="ARBA00022777"/>
    </source>
</evidence>
<evidence type="ECO:0000259" key="10">
    <source>
        <dbReference type="PROSITE" id="PS50112"/>
    </source>
</evidence>
<feature type="domain" description="PAS" evidence="10">
    <location>
        <begin position="214"/>
        <end position="254"/>
    </location>
</feature>
<proteinExistence type="predicted"/>
<evidence type="ECO:0000256" key="4">
    <source>
        <dbReference type="ARBA" id="ARBA00022679"/>
    </source>
</evidence>
<gene>
    <name evidence="12" type="ORF">ERX46_06475</name>
</gene>
<feature type="coiled-coil region" evidence="9">
    <location>
        <begin position="10"/>
        <end position="37"/>
    </location>
</feature>
<dbReference type="GO" id="GO:0004673">
    <property type="term" value="F:protein histidine kinase activity"/>
    <property type="evidence" value="ECO:0007669"/>
    <property type="project" value="UniProtKB-EC"/>
</dbReference>
<accession>A0A4Q4KR03</accession>
<evidence type="ECO:0000256" key="8">
    <source>
        <dbReference type="ARBA" id="ARBA00023026"/>
    </source>
</evidence>
<dbReference type="Gene3D" id="3.30.565.10">
    <property type="entry name" value="Histidine kinase-like ATPase, C-terminal domain"/>
    <property type="match status" value="1"/>
</dbReference>